<dbReference type="PANTHER" id="PTHR42879:SF2">
    <property type="entry name" value="3-OXOACYL-[ACYL-CARRIER-PROTEIN] REDUCTASE FABG"/>
    <property type="match status" value="1"/>
</dbReference>
<evidence type="ECO:0000313" key="3">
    <source>
        <dbReference type="Proteomes" id="UP000315349"/>
    </source>
</evidence>
<dbReference type="Proteomes" id="UP000315349">
    <property type="component" value="Chromosome"/>
</dbReference>
<proteinExistence type="inferred from homology"/>
<dbReference type="InterPro" id="IPR050259">
    <property type="entry name" value="SDR"/>
</dbReference>
<dbReference type="InterPro" id="IPR036291">
    <property type="entry name" value="NAD(P)-bd_dom_sf"/>
</dbReference>
<gene>
    <name evidence="2" type="primary">kduD</name>
    <name evidence="2" type="ORF">Spb1_29920</name>
</gene>
<evidence type="ECO:0000256" key="1">
    <source>
        <dbReference type="ARBA" id="ARBA00006484"/>
    </source>
</evidence>
<dbReference type="SUPFAM" id="SSF51735">
    <property type="entry name" value="NAD(P)-binding Rossmann-fold domains"/>
    <property type="match status" value="1"/>
</dbReference>
<keyword evidence="2" id="KW-0560">Oxidoreductase</keyword>
<dbReference type="Pfam" id="PF13561">
    <property type="entry name" value="adh_short_C2"/>
    <property type="match status" value="1"/>
</dbReference>
<dbReference type="InterPro" id="IPR020904">
    <property type="entry name" value="Sc_DH/Rdtase_CS"/>
</dbReference>
<dbReference type="GO" id="GO:0032787">
    <property type="term" value="P:monocarboxylic acid metabolic process"/>
    <property type="evidence" value="ECO:0007669"/>
    <property type="project" value="UniProtKB-ARBA"/>
</dbReference>
<dbReference type="GO" id="GO:0047001">
    <property type="term" value="F:2-dehydro-3-deoxy-D-gluconate 5-dehydrogenase activity"/>
    <property type="evidence" value="ECO:0007669"/>
    <property type="project" value="UniProtKB-EC"/>
</dbReference>
<protein>
    <submittedName>
        <fullName evidence="2">2-dehydro-3-deoxy-D-gluconate 5-dehydrogenase</fullName>
        <ecNumber evidence="2">1.1.1.127</ecNumber>
    </submittedName>
</protein>
<reference evidence="2 3" key="1">
    <citation type="submission" date="2019-02" db="EMBL/GenBank/DDBJ databases">
        <title>Deep-cultivation of Planctomycetes and their phenomic and genomic characterization uncovers novel biology.</title>
        <authorList>
            <person name="Wiegand S."/>
            <person name="Jogler M."/>
            <person name="Boedeker C."/>
            <person name="Pinto D."/>
            <person name="Vollmers J."/>
            <person name="Rivas-Marin E."/>
            <person name="Kohn T."/>
            <person name="Peeters S.H."/>
            <person name="Heuer A."/>
            <person name="Rast P."/>
            <person name="Oberbeckmann S."/>
            <person name="Bunk B."/>
            <person name="Jeske O."/>
            <person name="Meyerdierks A."/>
            <person name="Storesund J.E."/>
            <person name="Kallscheuer N."/>
            <person name="Luecker S."/>
            <person name="Lage O.M."/>
            <person name="Pohl T."/>
            <person name="Merkel B.J."/>
            <person name="Hornburger P."/>
            <person name="Mueller R.-W."/>
            <person name="Bruemmer F."/>
            <person name="Labrenz M."/>
            <person name="Spormann A.M."/>
            <person name="Op den Camp H."/>
            <person name="Overmann J."/>
            <person name="Amann R."/>
            <person name="Jetten M.S.M."/>
            <person name="Mascher T."/>
            <person name="Medema M.H."/>
            <person name="Devos D.P."/>
            <person name="Kaster A.-K."/>
            <person name="Ovreas L."/>
            <person name="Rohde M."/>
            <person name="Galperin M.Y."/>
            <person name="Jogler C."/>
        </authorList>
    </citation>
    <scope>NUCLEOTIDE SEQUENCE [LARGE SCALE GENOMIC DNA]</scope>
    <source>
        <strain evidence="2 3">Spb1</strain>
    </source>
</reference>
<dbReference type="PANTHER" id="PTHR42879">
    <property type="entry name" value="3-OXOACYL-(ACYL-CARRIER-PROTEIN) REDUCTASE"/>
    <property type="match status" value="1"/>
</dbReference>
<accession>A0A518GR33</accession>
<dbReference type="PROSITE" id="PS00061">
    <property type="entry name" value="ADH_SHORT"/>
    <property type="match status" value="1"/>
</dbReference>
<name>A0A518GR33_9PLAN</name>
<dbReference type="PRINTS" id="PR00081">
    <property type="entry name" value="GDHRDH"/>
</dbReference>
<dbReference type="FunFam" id="3.40.50.720:FF:000084">
    <property type="entry name" value="Short-chain dehydrogenase reductase"/>
    <property type="match status" value="1"/>
</dbReference>
<dbReference type="EMBL" id="CP036299">
    <property type="protein sequence ID" value="QDV31055.1"/>
    <property type="molecule type" value="Genomic_DNA"/>
</dbReference>
<dbReference type="InterPro" id="IPR002347">
    <property type="entry name" value="SDR_fam"/>
</dbReference>
<dbReference type="AlphaFoldDB" id="A0A518GR33"/>
<dbReference type="RefSeq" id="WP_145301368.1">
    <property type="nucleotide sequence ID" value="NZ_CP036299.1"/>
</dbReference>
<organism evidence="2 3">
    <name type="scientific">Planctopirus ephydatiae</name>
    <dbReference type="NCBI Taxonomy" id="2528019"/>
    <lineage>
        <taxon>Bacteria</taxon>
        <taxon>Pseudomonadati</taxon>
        <taxon>Planctomycetota</taxon>
        <taxon>Planctomycetia</taxon>
        <taxon>Planctomycetales</taxon>
        <taxon>Planctomycetaceae</taxon>
        <taxon>Planctopirus</taxon>
    </lineage>
</organism>
<keyword evidence="3" id="KW-1185">Reference proteome</keyword>
<evidence type="ECO:0000313" key="2">
    <source>
        <dbReference type="EMBL" id="QDV31055.1"/>
    </source>
</evidence>
<dbReference type="OrthoDB" id="9803333at2"/>
<dbReference type="EC" id="1.1.1.127" evidence="2"/>
<dbReference type="KEGG" id="peh:Spb1_29920"/>
<dbReference type="Gene3D" id="3.40.50.720">
    <property type="entry name" value="NAD(P)-binding Rossmann-like Domain"/>
    <property type="match status" value="1"/>
</dbReference>
<dbReference type="PRINTS" id="PR00080">
    <property type="entry name" value="SDRFAMILY"/>
</dbReference>
<comment type="similarity">
    <text evidence="1">Belongs to the short-chain dehydrogenases/reductases (SDR) family.</text>
</comment>
<sequence>MILDLFRLDHKVALITGGSRGLGAAISVALAEAGADIVCVSRTSPTQAHIEKILSVGRRFHFLPCDLSNQANRTGLVEKARSIAGSIDILVNNAGLTARFPPDEYPLTHLQTMLAVHIEAAFDLAQQVAQPMIQRGSGKIINIGSVMSHQGGWQIPAYAIAKHGLAGLTKSLCNSWAAQGINVNCICPGYMLTELSGSLVNDPVRGPQILSRIPAGRWAQPEELGGLCVFLASTASNYMHGSIIDIDGGWLAR</sequence>